<sequence>MVPQKLRRPQWPMVLGVGVAVLLPLPFAILWNTLLRPPHSTPAPHERRISPVLDAQERARLETYHRGCKQSADCEPPLGCLVDGRVGQIYCADSQCTTDLECPEGLACRNIATRGAGPWVRLCIPVGSRPLGARCNDTPVSASTACGPGLQCSGKQGWCSKSCRPDSLEDCPSGFFCDKTTPEPLCIPACEAQGCPSGQQCIQYGRGASACASVYGRNCQQDTCPKDQQCKVLDDTGPVGKIWMDCINECRPGSDPCPNGLTCAITLCRRPCDPQDAKACGPDFRCDPYQPGSPWLCEPDW</sequence>
<gene>
    <name evidence="2" type="ordered locus">STAUR_8001</name>
</gene>
<accession>E3FRH9</accession>
<keyword evidence="1" id="KW-0472">Membrane</keyword>
<evidence type="ECO:0000313" key="2">
    <source>
        <dbReference type="EMBL" id="ADO75756.1"/>
    </source>
</evidence>
<dbReference type="HOGENOM" id="CLU_962818_0_0_7"/>
<protein>
    <submittedName>
        <fullName evidence="2">Uncharacterized protein</fullName>
    </submittedName>
</protein>
<dbReference type="Proteomes" id="UP000001351">
    <property type="component" value="Chromosome"/>
</dbReference>
<organism evidence="2 3">
    <name type="scientific">Stigmatella aurantiaca (strain DW4/3-1)</name>
    <dbReference type="NCBI Taxonomy" id="378806"/>
    <lineage>
        <taxon>Bacteria</taxon>
        <taxon>Pseudomonadati</taxon>
        <taxon>Myxococcota</taxon>
        <taxon>Myxococcia</taxon>
        <taxon>Myxococcales</taxon>
        <taxon>Cystobacterineae</taxon>
        <taxon>Archangiaceae</taxon>
        <taxon>Stigmatella</taxon>
    </lineage>
</organism>
<dbReference type="EMBL" id="CP002271">
    <property type="protein sequence ID" value="ADO75756.1"/>
    <property type="molecule type" value="Genomic_DNA"/>
</dbReference>
<evidence type="ECO:0000313" key="3">
    <source>
        <dbReference type="Proteomes" id="UP000001351"/>
    </source>
</evidence>
<feature type="transmembrane region" description="Helical" evidence="1">
    <location>
        <begin position="12"/>
        <end position="31"/>
    </location>
</feature>
<dbReference type="AlphaFoldDB" id="E3FRH9"/>
<reference evidence="2 3" key="1">
    <citation type="journal article" date="2011" name="Mol. Biol. Evol.">
        <title>Comparative genomic analysis of fruiting body formation in Myxococcales.</title>
        <authorList>
            <person name="Huntley S."/>
            <person name="Hamann N."/>
            <person name="Wegener-Feldbrugge S."/>
            <person name="Treuner-Lange A."/>
            <person name="Kube M."/>
            <person name="Reinhardt R."/>
            <person name="Klages S."/>
            <person name="Muller R."/>
            <person name="Ronning C.M."/>
            <person name="Nierman W.C."/>
            <person name="Sogaard-Andersen L."/>
        </authorList>
    </citation>
    <scope>NUCLEOTIDE SEQUENCE [LARGE SCALE GENOMIC DNA]</scope>
    <source>
        <strain evidence="2 3">DW4/3-1</strain>
    </source>
</reference>
<dbReference type="KEGG" id="sur:STAUR_8001"/>
<name>E3FRH9_STIAD</name>
<proteinExistence type="predicted"/>
<keyword evidence="1" id="KW-1133">Transmembrane helix</keyword>
<keyword evidence="3" id="KW-1185">Reference proteome</keyword>
<evidence type="ECO:0000256" key="1">
    <source>
        <dbReference type="SAM" id="Phobius"/>
    </source>
</evidence>
<keyword evidence="1" id="KW-0812">Transmembrane</keyword>